<dbReference type="AlphaFoldDB" id="A0A170PPP2"/>
<name>A0A170PPP2_9ZZZZ</name>
<accession>A0A170PPP2</accession>
<dbReference type="PROSITE" id="PS51257">
    <property type="entry name" value="PROKAR_LIPOPROTEIN"/>
    <property type="match status" value="1"/>
</dbReference>
<reference evidence="1" key="1">
    <citation type="submission" date="2015-10" db="EMBL/GenBank/DDBJ databases">
        <authorList>
            <person name="Gilbert D.G."/>
        </authorList>
    </citation>
    <scope>NUCLEOTIDE SEQUENCE</scope>
</reference>
<dbReference type="EMBL" id="CZQE01000307">
    <property type="protein sequence ID" value="CUS45836.1"/>
    <property type="molecule type" value="Genomic_DNA"/>
</dbReference>
<evidence type="ECO:0000313" key="1">
    <source>
        <dbReference type="EMBL" id="CUS45836.1"/>
    </source>
</evidence>
<gene>
    <name evidence="1" type="ORF">MGWOODY_Smn3461</name>
</gene>
<proteinExistence type="predicted"/>
<sequence length="42" mass="4161">MKLTLKPQILSAIAAMAITACLTFASSAPVVTVASLVAGQTA</sequence>
<organism evidence="1">
    <name type="scientific">hydrothermal vent metagenome</name>
    <dbReference type="NCBI Taxonomy" id="652676"/>
    <lineage>
        <taxon>unclassified sequences</taxon>
        <taxon>metagenomes</taxon>
        <taxon>ecological metagenomes</taxon>
    </lineage>
</organism>
<protein>
    <submittedName>
        <fullName evidence="1">Uncharacterized protein</fullName>
    </submittedName>
</protein>